<dbReference type="Gene3D" id="1.20.1250.20">
    <property type="entry name" value="MFS general substrate transporter like domains"/>
    <property type="match status" value="1"/>
</dbReference>
<keyword evidence="9" id="KW-1185">Reference proteome</keyword>
<organism evidence="8 9">
    <name type="scientific">Lactiplantibacillus plajomi</name>
    <dbReference type="NCBI Taxonomy" id="1457217"/>
    <lineage>
        <taxon>Bacteria</taxon>
        <taxon>Bacillati</taxon>
        <taxon>Bacillota</taxon>
        <taxon>Bacilli</taxon>
        <taxon>Lactobacillales</taxon>
        <taxon>Lactobacillaceae</taxon>
        <taxon>Lactiplantibacillus</taxon>
    </lineage>
</organism>
<feature type="transmembrane region" description="Helical" evidence="6">
    <location>
        <begin position="288"/>
        <end position="312"/>
    </location>
</feature>
<feature type="transmembrane region" description="Helical" evidence="6">
    <location>
        <begin position="125"/>
        <end position="146"/>
    </location>
</feature>
<evidence type="ECO:0000256" key="4">
    <source>
        <dbReference type="ARBA" id="ARBA00022989"/>
    </source>
</evidence>
<keyword evidence="3 6" id="KW-0812">Transmembrane</keyword>
<evidence type="ECO:0000313" key="9">
    <source>
        <dbReference type="Proteomes" id="UP001589855"/>
    </source>
</evidence>
<dbReference type="Proteomes" id="UP001589855">
    <property type="component" value="Unassembled WGS sequence"/>
</dbReference>
<feature type="transmembrane region" description="Helical" evidence="6">
    <location>
        <begin position="353"/>
        <end position="375"/>
    </location>
</feature>
<feature type="transmembrane region" description="Helical" evidence="6">
    <location>
        <begin position="63"/>
        <end position="84"/>
    </location>
</feature>
<name>A0ABV6K1S5_9LACO</name>
<dbReference type="PROSITE" id="PS50850">
    <property type="entry name" value="MFS"/>
    <property type="match status" value="1"/>
</dbReference>
<evidence type="ECO:0000256" key="3">
    <source>
        <dbReference type="ARBA" id="ARBA00022692"/>
    </source>
</evidence>
<dbReference type="PANTHER" id="PTHR23523:SF2">
    <property type="entry name" value="2-NITROIMIDAZOLE TRANSPORTER"/>
    <property type="match status" value="1"/>
</dbReference>
<dbReference type="PANTHER" id="PTHR23523">
    <property type="match status" value="1"/>
</dbReference>
<evidence type="ECO:0000256" key="1">
    <source>
        <dbReference type="ARBA" id="ARBA00004651"/>
    </source>
</evidence>
<keyword evidence="4 6" id="KW-1133">Transmembrane helix</keyword>
<evidence type="ECO:0000313" key="8">
    <source>
        <dbReference type="EMBL" id="MFC0423429.1"/>
    </source>
</evidence>
<feature type="transmembrane region" description="Helical" evidence="6">
    <location>
        <begin position="324"/>
        <end position="347"/>
    </location>
</feature>
<feature type="domain" description="Major facilitator superfamily (MFS) profile" evidence="7">
    <location>
        <begin position="195"/>
        <end position="386"/>
    </location>
</feature>
<evidence type="ECO:0000256" key="5">
    <source>
        <dbReference type="ARBA" id="ARBA00023136"/>
    </source>
</evidence>
<keyword evidence="2" id="KW-0813">Transport</keyword>
<dbReference type="SUPFAM" id="SSF103473">
    <property type="entry name" value="MFS general substrate transporter"/>
    <property type="match status" value="1"/>
</dbReference>
<accession>A0ABV6K1S5</accession>
<dbReference type="Pfam" id="PF07690">
    <property type="entry name" value="MFS_1"/>
    <property type="match status" value="1"/>
</dbReference>
<comment type="subcellular location">
    <subcellularLocation>
        <location evidence="1">Cell membrane</location>
        <topology evidence="1">Multi-pass membrane protein</topology>
    </subcellularLocation>
</comment>
<evidence type="ECO:0000259" key="7">
    <source>
        <dbReference type="PROSITE" id="PS50850"/>
    </source>
</evidence>
<dbReference type="InterPro" id="IPR036259">
    <property type="entry name" value="MFS_trans_sf"/>
</dbReference>
<feature type="transmembrane region" description="Helical" evidence="6">
    <location>
        <begin position="234"/>
        <end position="256"/>
    </location>
</feature>
<comment type="caution">
    <text evidence="8">The sequence shown here is derived from an EMBL/GenBank/DDBJ whole genome shotgun (WGS) entry which is preliminary data.</text>
</comment>
<keyword evidence="5 6" id="KW-0472">Membrane</keyword>
<evidence type="ECO:0000256" key="2">
    <source>
        <dbReference type="ARBA" id="ARBA00022448"/>
    </source>
</evidence>
<sequence>MTALGIVLVAVNMRLPITGLPPIMAEIQRASGLSTTAAGLLTSIPLLTFALVSSGFARASRRFGATPVMLVAFMVLTLGSLLRVTLTVPLLLLGTLLIGLGIDGGNVILPAIIKARMPQQPTLGVSLYTTSMVLMSSLATAIVGPLTKAVTLTGTLKIAVYLSLISILGCGLLLVGRRPAATTTPTEQPALHLSHNRLAWLLTAFFGLQALLYYSLVTWMPAIFQAVGYTADEAALLVTILQLACLACAVITPLFATSKRGKAAMLWTIALGFGPATLAAGFSQNHFGMAVVLALLMGIASGFSFNLAVIFFTQKTRNAAETMAVSGMAQTFGYLLAAGGPVVLGWLNNSTGSWTPSLLVCLGLAGLILVVGRLIERRTSLFEPSE</sequence>
<proteinExistence type="predicted"/>
<reference evidence="8 9" key="1">
    <citation type="submission" date="2024-09" db="EMBL/GenBank/DDBJ databases">
        <authorList>
            <person name="Sun Q."/>
            <person name="Mori K."/>
        </authorList>
    </citation>
    <scope>NUCLEOTIDE SEQUENCE [LARGE SCALE GENOMIC DNA]</scope>
    <source>
        <strain evidence="8 9">TBRC 4575</strain>
    </source>
</reference>
<dbReference type="InterPro" id="IPR052524">
    <property type="entry name" value="MFS_Cyanate_Porter"/>
</dbReference>
<feature type="transmembrane region" description="Helical" evidence="6">
    <location>
        <begin position="90"/>
        <end position="113"/>
    </location>
</feature>
<feature type="transmembrane region" description="Helical" evidence="6">
    <location>
        <begin position="35"/>
        <end position="56"/>
    </location>
</feature>
<feature type="transmembrane region" description="Helical" evidence="6">
    <location>
        <begin position="263"/>
        <end position="282"/>
    </location>
</feature>
<dbReference type="EMBL" id="JBHLUK010000046">
    <property type="protein sequence ID" value="MFC0423429.1"/>
    <property type="molecule type" value="Genomic_DNA"/>
</dbReference>
<feature type="transmembrane region" description="Helical" evidence="6">
    <location>
        <begin position="158"/>
        <end position="176"/>
    </location>
</feature>
<gene>
    <name evidence="8" type="ORF">ACFFGS_04740</name>
</gene>
<protein>
    <submittedName>
        <fullName evidence="8">MFS transporter</fullName>
    </submittedName>
</protein>
<dbReference type="InterPro" id="IPR020846">
    <property type="entry name" value="MFS_dom"/>
</dbReference>
<dbReference type="RefSeq" id="WP_263854492.1">
    <property type="nucleotide sequence ID" value="NZ_BAABRM010000050.1"/>
</dbReference>
<feature type="transmembrane region" description="Helical" evidence="6">
    <location>
        <begin position="197"/>
        <end position="214"/>
    </location>
</feature>
<dbReference type="InterPro" id="IPR011701">
    <property type="entry name" value="MFS"/>
</dbReference>
<evidence type="ECO:0000256" key="6">
    <source>
        <dbReference type="SAM" id="Phobius"/>
    </source>
</evidence>